<dbReference type="Pfam" id="PF13564">
    <property type="entry name" value="DoxX_2"/>
    <property type="match status" value="1"/>
</dbReference>
<protein>
    <recommendedName>
        <fullName evidence="8">DoxX-like family protein</fullName>
    </recommendedName>
</protein>
<evidence type="ECO:0000256" key="4">
    <source>
        <dbReference type="ARBA" id="ARBA00023136"/>
    </source>
</evidence>
<evidence type="ECO:0000256" key="5">
    <source>
        <dbReference type="SAM" id="Phobius"/>
    </source>
</evidence>
<proteinExistence type="predicted"/>
<evidence type="ECO:0008006" key="8">
    <source>
        <dbReference type="Google" id="ProtNLM"/>
    </source>
</evidence>
<feature type="transmembrane region" description="Helical" evidence="5">
    <location>
        <begin position="71"/>
        <end position="91"/>
    </location>
</feature>
<dbReference type="EMBL" id="QYAC01000001">
    <property type="protein sequence ID" value="MBL3678035.1"/>
    <property type="molecule type" value="Genomic_DNA"/>
</dbReference>
<evidence type="ECO:0000256" key="1">
    <source>
        <dbReference type="ARBA" id="ARBA00004141"/>
    </source>
</evidence>
<comment type="caution">
    <text evidence="6">The sequence shown here is derived from an EMBL/GenBank/DDBJ whole genome shotgun (WGS) entry which is preliminary data.</text>
</comment>
<keyword evidence="7" id="KW-1185">Reference proteome</keyword>
<name>A0ABS1SC13_9MICO</name>
<accession>A0ABS1SC13</accession>
<reference evidence="6 7" key="1">
    <citation type="submission" date="2018-09" db="EMBL/GenBank/DDBJ databases">
        <title>Comparative genomics of Leucobacter spp.</title>
        <authorList>
            <person name="Reis A.C."/>
            <person name="Kolvenbach B.A."/>
            <person name="Corvini P.F.X."/>
            <person name="Nunes O.C."/>
        </authorList>
    </citation>
    <scope>NUCLEOTIDE SEQUENCE [LARGE SCALE GENOMIC DNA]</scope>
    <source>
        <strain evidence="6 7">TAN 31504</strain>
    </source>
</reference>
<dbReference type="Proteomes" id="UP001645859">
    <property type="component" value="Unassembled WGS sequence"/>
</dbReference>
<keyword evidence="4 5" id="KW-0472">Membrane</keyword>
<feature type="transmembrane region" description="Helical" evidence="5">
    <location>
        <begin position="98"/>
        <end position="118"/>
    </location>
</feature>
<dbReference type="InterPro" id="IPR032808">
    <property type="entry name" value="DoxX"/>
</dbReference>
<gene>
    <name evidence="6" type="ORF">D3230_01785</name>
</gene>
<evidence type="ECO:0000313" key="7">
    <source>
        <dbReference type="Proteomes" id="UP001645859"/>
    </source>
</evidence>
<feature type="transmembrane region" description="Helical" evidence="5">
    <location>
        <begin position="6"/>
        <end position="24"/>
    </location>
</feature>
<keyword evidence="3 5" id="KW-1133">Transmembrane helix</keyword>
<feature type="transmembrane region" description="Helical" evidence="5">
    <location>
        <begin position="45"/>
        <end position="65"/>
    </location>
</feature>
<sequence length="119" mass="13008">MTLVPDLWWPPTILALVLLGDAAMSLRPPKFIRDCLHGVGFPREWWWILIVIKLLAVSGLIAGLWLPGIAFAANTGVIVYFGCAAAAHLRARFLGASFWVNCLGMLALSLAVFTLSFAR</sequence>
<evidence type="ECO:0000256" key="2">
    <source>
        <dbReference type="ARBA" id="ARBA00022692"/>
    </source>
</evidence>
<evidence type="ECO:0000313" key="6">
    <source>
        <dbReference type="EMBL" id="MBL3678035.1"/>
    </source>
</evidence>
<comment type="subcellular location">
    <subcellularLocation>
        <location evidence="1">Membrane</location>
        <topology evidence="1">Multi-pass membrane protein</topology>
    </subcellularLocation>
</comment>
<dbReference type="RefSeq" id="WP_202343281.1">
    <property type="nucleotide sequence ID" value="NZ_BAAAPI010000016.1"/>
</dbReference>
<evidence type="ECO:0000256" key="3">
    <source>
        <dbReference type="ARBA" id="ARBA00022989"/>
    </source>
</evidence>
<keyword evidence="2 5" id="KW-0812">Transmembrane</keyword>
<organism evidence="6 7">
    <name type="scientific">Leucobacter chromiireducens subsp. solipictus</name>
    <dbReference type="NCBI Taxonomy" id="398235"/>
    <lineage>
        <taxon>Bacteria</taxon>
        <taxon>Bacillati</taxon>
        <taxon>Actinomycetota</taxon>
        <taxon>Actinomycetes</taxon>
        <taxon>Micrococcales</taxon>
        <taxon>Microbacteriaceae</taxon>
        <taxon>Leucobacter</taxon>
    </lineage>
</organism>